<reference evidence="1 2" key="1">
    <citation type="journal article" date="2011" name="Proc. Natl. Acad. Sci. U.S.A.">
        <title>Evolutionary erosion of yeast sex chromosomes by mating-type switching accidents.</title>
        <authorList>
            <person name="Gordon J.L."/>
            <person name="Armisen D."/>
            <person name="Proux-Wera E."/>
            <person name="Oheigeartaigh S.S."/>
            <person name="Byrne K.P."/>
            <person name="Wolfe K.H."/>
        </authorList>
    </citation>
    <scope>NUCLEOTIDE SEQUENCE [LARGE SCALE GENOMIC DNA]</scope>
    <source>
        <strain evidence="2">ATCC 10597 / BCRC 20456 / CBS 421 / NBRC 0211 / NRRL Y-12639</strain>
    </source>
</reference>
<dbReference type="GeneID" id="11498742"/>
<dbReference type="KEGG" id="ndi:NDAI_0E03470"/>
<proteinExistence type="predicted"/>
<organism evidence="1 2">
    <name type="scientific">Naumovozyma dairenensis (strain ATCC 10597 / BCRC 20456 / CBS 421 / NBRC 0211 / NRRL Y-12639)</name>
    <name type="common">Saccharomyces dairenensis</name>
    <dbReference type="NCBI Taxonomy" id="1071378"/>
    <lineage>
        <taxon>Eukaryota</taxon>
        <taxon>Fungi</taxon>
        <taxon>Dikarya</taxon>
        <taxon>Ascomycota</taxon>
        <taxon>Saccharomycotina</taxon>
        <taxon>Saccharomycetes</taxon>
        <taxon>Saccharomycetales</taxon>
        <taxon>Saccharomycetaceae</taxon>
        <taxon>Naumovozyma</taxon>
    </lineage>
</organism>
<accession>G0WBP4</accession>
<dbReference type="RefSeq" id="XP_003670407.1">
    <property type="nucleotide sequence ID" value="XM_003670359.1"/>
</dbReference>
<protein>
    <submittedName>
        <fullName evidence="1">Uncharacterized protein</fullName>
    </submittedName>
</protein>
<evidence type="ECO:0000313" key="2">
    <source>
        <dbReference type="Proteomes" id="UP000000689"/>
    </source>
</evidence>
<dbReference type="OrthoDB" id="4065753at2759"/>
<evidence type="ECO:0000313" key="1">
    <source>
        <dbReference type="EMBL" id="CCD25164.1"/>
    </source>
</evidence>
<dbReference type="OMA" id="FRWCLQF"/>
<name>G0WBP4_NAUDC</name>
<dbReference type="eggNOG" id="ENOG502S0MP">
    <property type="taxonomic scope" value="Eukaryota"/>
</dbReference>
<dbReference type="AlphaFoldDB" id="G0WBP4"/>
<dbReference type="Proteomes" id="UP000000689">
    <property type="component" value="Chromosome 5"/>
</dbReference>
<dbReference type="EMBL" id="HE580271">
    <property type="protein sequence ID" value="CCD25164.1"/>
    <property type="molecule type" value="Genomic_DNA"/>
</dbReference>
<keyword evidence="2" id="KW-1185">Reference proteome</keyword>
<sequence length="498" mass="59015">MPVPIQPHISKKDPIQYRILVCSFTEEIRTLISRLKKNDRYDQTLYMELLTPVLLMYPMEVIQCIFNNKSYRNKIVKCLGNEINKYPELDLRMGPRRISKTIGKDINSNVKSNHKFLITKINLILIMKGIESFILFFHQEYLESLSSFRWCLQFISYIKRLPFNETEHQYFLKNCNISFAMYCSQCQISDSKRNGTQWPISNYLNTPLNESGILQSLLYIILENTDPSMMMFDKRCSSFEKFFLGKIFQHIGDIYEALAVFNGQRSEYESLDGKTFGLHAANEYVEGMIKNYILAISMKLEGDSTVLYCLDKIIEGLILYGDIHVEIITFFMRLKKYYELYENDDLLIEHLEYDSLTFECLDIARKTFQKWENSKESFKGSVIQMPDTLLRSQRGALVMVKNDITELPGSNIEDGTKKDGKYKREITENLIIRKSRFVKKWNNERHWQKEEKYIKKHWDLGIHWINFWKNCYLENNQLFNRELMTLWADFEGEIAGME</sequence>
<dbReference type="HOGENOM" id="CLU_043424_0_0_1"/>
<gene>
    <name evidence="1" type="primary">NDAI0E03470</name>
    <name evidence="1" type="ordered locus">NDAI_0E03470</name>
</gene>